<evidence type="ECO:0000313" key="1">
    <source>
        <dbReference type="EMBL" id="PWA12641.1"/>
    </source>
</evidence>
<dbReference type="OrthoDB" id="2989785at2"/>
<evidence type="ECO:0008006" key="3">
    <source>
        <dbReference type="Google" id="ProtNLM"/>
    </source>
</evidence>
<accession>A0A2U1K554</accession>
<dbReference type="RefSeq" id="WP_116553845.1">
    <property type="nucleotide sequence ID" value="NZ_QCZG01000007.1"/>
</dbReference>
<dbReference type="EMBL" id="QCZG01000007">
    <property type="protein sequence ID" value="PWA12641.1"/>
    <property type="molecule type" value="Genomic_DNA"/>
</dbReference>
<protein>
    <recommendedName>
        <fullName evidence="3">Right handed beta helix domain-containing protein</fullName>
    </recommendedName>
</protein>
<name>A0A2U1K554_9BACI</name>
<keyword evidence="2" id="KW-1185">Reference proteome</keyword>
<sequence>MGNAKDLKEALENESITRIVLTDNISVDEPIIPAAGVTIDGNGHELKFSNTGDGANSAEGLYIANDGVIIKNLTIDGVNVTHGDNLIEIYSNATLENVTVKNGKKNGIYVNHNSAGDITVNFKNITTDKNNWAGIGLVAQKAGATLTANFTGTNSFGETVGVYSEQGTEEDPSAYPGSVVVNGLSEKAHDTKTYQKIYE</sequence>
<dbReference type="Proteomes" id="UP000245998">
    <property type="component" value="Unassembled WGS sequence"/>
</dbReference>
<dbReference type="InterPro" id="IPR011050">
    <property type="entry name" value="Pectin_lyase_fold/virulence"/>
</dbReference>
<dbReference type="SUPFAM" id="SSF51126">
    <property type="entry name" value="Pectin lyase-like"/>
    <property type="match status" value="1"/>
</dbReference>
<dbReference type="InterPro" id="IPR012334">
    <property type="entry name" value="Pectin_lyas_fold"/>
</dbReference>
<evidence type="ECO:0000313" key="2">
    <source>
        <dbReference type="Proteomes" id="UP000245998"/>
    </source>
</evidence>
<dbReference type="Gene3D" id="2.160.20.10">
    <property type="entry name" value="Single-stranded right-handed beta-helix, Pectin lyase-like"/>
    <property type="match status" value="1"/>
</dbReference>
<gene>
    <name evidence="1" type="ORF">DCC39_05310</name>
</gene>
<dbReference type="InterPro" id="IPR046776">
    <property type="entry name" value="Pectate_lyase_5"/>
</dbReference>
<reference evidence="1 2" key="1">
    <citation type="submission" date="2018-04" db="EMBL/GenBank/DDBJ databases">
        <title>Camelliibacillus theae gen. nov., sp. nov., isolated from Pu'er tea.</title>
        <authorList>
            <person name="Niu L."/>
        </authorList>
    </citation>
    <scope>NUCLEOTIDE SEQUENCE [LARGE SCALE GENOMIC DNA]</scope>
    <source>
        <strain evidence="1 2">T8</strain>
    </source>
</reference>
<dbReference type="Pfam" id="PF20585">
    <property type="entry name" value="Pectate_lyase_5"/>
    <property type="match status" value="1"/>
</dbReference>
<proteinExistence type="predicted"/>
<comment type="caution">
    <text evidence="1">The sequence shown here is derived from an EMBL/GenBank/DDBJ whole genome shotgun (WGS) entry which is preliminary data.</text>
</comment>
<organism evidence="1 2">
    <name type="scientific">Pueribacillus theae</name>
    <dbReference type="NCBI Taxonomy" id="2171751"/>
    <lineage>
        <taxon>Bacteria</taxon>
        <taxon>Bacillati</taxon>
        <taxon>Bacillota</taxon>
        <taxon>Bacilli</taxon>
        <taxon>Bacillales</taxon>
        <taxon>Bacillaceae</taxon>
        <taxon>Pueribacillus</taxon>
    </lineage>
</organism>
<dbReference type="AlphaFoldDB" id="A0A2U1K554"/>